<reference evidence="1 2" key="1">
    <citation type="journal article" date="2023" name="Life. Sci Alliance">
        <title>Evolutionary insights into 3D genome organization and epigenetic landscape of Vigna mungo.</title>
        <authorList>
            <person name="Junaid A."/>
            <person name="Singh B."/>
            <person name="Bhatia S."/>
        </authorList>
    </citation>
    <scope>NUCLEOTIDE SEQUENCE [LARGE SCALE GENOMIC DNA]</scope>
    <source>
        <strain evidence="1">Urdbean</strain>
    </source>
</reference>
<evidence type="ECO:0000313" key="1">
    <source>
        <dbReference type="EMBL" id="WVZ17764.1"/>
    </source>
</evidence>
<sequence>MLHQHIQIAVHRLESSSKNCFFQYMPSYCIQELRLRYLIIKEHVIIEGIESEFKPILIVRKFGSSPNTYLPIINPFFNILILSTQFLLLPGEPFRKSVHTHRNVHHHPVGESHRVTRRIHRINVLHHKCHALGFGRQVVPLQWGRNVPL</sequence>
<dbReference type="Proteomes" id="UP001374535">
    <property type="component" value="Chromosome 3"/>
</dbReference>
<organism evidence="1 2">
    <name type="scientific">Vigna mungo</name>
    <name type="common">Black gram</name>
    <name type="synonym">Phaseolus mungo</name>
    <dbReference type="NCBI Taxonomy" id="3915"/>
    <lineage>
        <taxon>Eukaryota</taxon>
        <taxon>Viridiplantae</taxon>
        <taxon>Streptophyta</taxon>
        <taxon>Embryophyta</taxon>
        <taxon>Tracheophyta</taxon>
        <taxon>Spermatophyta</taxon>
        <taxon>Magnoliopsida</taxon>
        <taxon>eudicotyledons</taxon>
        <taxon>Gunneridae</taxon>
        <taxon>Pentapetalae</taxon>
        <taxon>rosids</taxon>
        <taxon>fabids</taxon>
        <taxon>Fabales</taxon>
        <taxon>Fabaceae</taxon>
        <taxon>Papilionoideae</taxon>
        <taxon>50 kb inversion clade</taxon>
        <taxon>NPAAA clade</taxon>
        <taxon>indigoferoid/millettioid clade</taxon>
        <taxon>Phaseoleae</taxon>
        <taxon>Vigna</taxon>
    </lineage>
</organism>
<accession>A0AAQ3S6R3</accession>
<keyword evidence="2" id="KW-1185">Reference proteome</keyword>
<gene>
    <name evidence="1" type="ORF">V8G54_010746</name>
</gene>
<protein>
    <submittedName>
        <fullName evidence="1">Uncharacterized protein</fullName>
    </submittedName>
</protein>
<name>A0AAQ3S6R3_VIGMU</name>
<dbReference type="EMBL" id="CP144698">
    <property type="protein sequence ID" value="WVZ17764.1"/>
    <property type="molecule type" value="Genomic_DNA"/>
</dbReference>
<proteinExistence type="predicted"/>
<dbReference type="AlphaFoldDB" id="A0AAQ3S6R3"/>
<evidence type="ECO:0000313" key="2">
    <source>
        <dbReference type="Proteomes" id="UP001374535"/>
    </source>
</evidence>